<reference evidence="6 7" key="1">
    <citation type="submission" date="2020-05" db="EMBL/GenBank/DDBJ databases">
        <authorList>
            <person name="Niu N."/>
        </authorList>
    </citation>
    <scope>NUCLEOTIDE SEQUENCE [LARGE SCALE GENOMIC DNA]</scope>
    <source>
        <strain evidence="6 7">LMG10982</strain>
    </source>
</reference>
<comment type="function">
    <text evidence="5">Member of a network of 50S ribosomal subunit biogenesis factors which assembles along the 30S-50S interface, preventing incorrect 23S rRNA structures from forming. Promotes peptidyl transferase center (PTC) maturation.</text>
</comment>
<dbReference type="GO" id="GO:0005829">
    <property type="term" value="C:cytosol"/>
    <property type="evidence" value="ECO:0007669"/>
    <property type="project" value="TreeGrafter"/>
</dbReference>
<comment type="similarity">
    <text evidence="5">Belongs to the DarP family.</text>
</comment>
<evidence type="ECO:0000313" key="7">
    <source>
        <dbReference type="Proteomes" id="UP000541421"/>
    </source>
</evidence>
<keyword evidence="4 5" id="KW-0694">RNA-binding</keyword>
<protein>
    <recommendedName>
        <fullName evidence="5">Dual-action ribosomal maturation protein DarP</fullName>
    </recommendedName>
    <alternativeName>
        <fullName evidence="5">Large ribosomal subunit assembly factor DarP</fullName>
    </alternativeName>
</protein>
<dbReference type="Pfam" id="PF04751">
    <property type="entry name" value="DarP"/>
    <property type="match status" value="1"/>
</dbReference>
<keyword evidence="3 5" id="KW-0699">rRNA-binding</keyword>
<proteinExistence type="inferred from homology"/>
<dbReference type="AlphaFoldDB" id="A0A7Y4P611"/>
<dbReference type="NCBIfam" id="NF003593">
    <property type="entry name" value="PRK05255.1-1"/>
    <property type="match status" value="1"/>
</dbReference>
<evidence type="ECO:0000256" key="1">
    <source>
        <dbReference type="ARBA" id="ARBA00022490"/>
    </source>
</evidence>
<accession>A0A7Y4P611</accession>
<dbReference type="GO" id="GO:0043022">
    <property type="term" value="F:ribosome binding"/>
    <property type="evidence" value="ECO:0007669"/>
    <property type="project" value="UniProtKB-UniRule"/>
</dbReference>
<dbReference type="CDD" id="cd16331">
    <property type="entry name" value="YjgA-like"/>
    <property type="match status" value="1"/>
</dbReference>
<dbReference type="GO" id="GO:0019843">
    <property type="term" value="F:rRNA binding"/>
    <property type="evidence" value="ECO:0007669"/>
    <property type="project" value="UniProtKB-UniRule"/>
</dbReference>
<evidence type="ECO:0000256" key="2">
    <source>
        <dbReference type="ARBA" id="ARBA00022517"/>
    </source>
</evidence>
<dbReference type="Gene3D" id="1.10.60.30">
    <property type="entry name" value="PSPTO4464-like domains"/>
    <property type="match status" value="2"/>
</dbReference>
<comment type="caution">
    <text evidence="6">The sequence shown here is derived from an EMBL/GenBank/DDBJ whole genome shotgun (WGS) entry which is preliminary data.</text>
</comment>
<dbReference type="PIRSF" id="PIRSF016183">
    <property type="entry name" value="UCP016183"/>
    <property type="match status" value="1"/>
</dbReference>
<evidence type="ECO:0000256" key="3">
    <source>
        <dbReference type="ARBA" id="ARBA00022730"/>
    </source>
</evidence>
<evidence type="ECO:0000256" key="4">
    <source>
        <dbReference type="ARBA" id="ARBA00022884"/>
    </source>
</evidence>
<evidence type="ECO:0000313" key="6">
    <source>
        <dbReference type="EMBL" id="NOL49290.1"/>
    </source>
</evidence>
<dbReference type="InterPro" id="IPR006839">
    <property type="entry name" value="DarP"/>
</dbReference>
<keyword evidence="2 5" id="KW-0690">Ribosome biogenesis</keyword>
<sequence length="183" mass="21537">MYTPNQYDDEEDFYDGPSKSQIKREMLAITELGRQLTELPFDKVKQLPLDEKILDAIKTCQKIKTRGEGKRRQVQYVGKLLRSADIEAIRHQLDVWENGSKEATAQMHQLETLRDRLIQDDKELTLLLNEYPEIEVQQLRALIRAARKEQINNATLPEGQEPQKKNYRALFQFLKPFIMTNQY</sequence>
<keyword evidence="7" id="KW-1185">Reference proteome</keyword>
<dbReference type="PANTHER" id="PTHR38101">
    <property type="entry name" value="UPF0307 PROTEIN YJGA"/>
    <property type="match status" value="1"/>
</dbReference>
<dbReference type="SUPFAM" id="SSF158710">
    <property type="entry name" value="PSPTO4464-like"/>
    <property type="match status" value="1"/>
</dbReference>
<dbReference type="RefSeq" id="WP_171588257.1">
    <property type="nucleotide sequence ID" value="NZ_JABGBO010000003.1"/>
</dbReference>
<evidence type="ECO:0000256" key="5">
    <source>
        <dbReference type="HAMAP-Rule" id="MF_00765"/>
    </source>
</evidence>
<organism evidence="6 7">
    <name type="scientific">Pelistega europaea</name>
    <dbReference type="NCBI Taxonomy" id="106147"/>
    <lineage>
        <taxon>Bacteria</taxon>
        <taxon>Pseudomonadati</taxon>
        <taxon>Pseudomonadota</taxon>
        <taxon>Betaproteobacteria</taxon>
        <taxon>Burkholderiales</taxon>
        <taxon>Alcaligenaceae</taxon>
        <taxon>Pelistega</taxon>
    </lineage>
</organism>
<dbReference type="InterPro" id="IPR023153">
    <property type="entry name" value="DarP_sf"/>
</dbReference>
<dbReference type="PANTHER" id="PTHR38101:SF1">
    <property type="entry name" value="UPF0307 PROTEIN YJGA"/>
    <property type="match status" value="1"/>
</dbReference>
<name>A0A7Y4P611_9BURK</name>
<dbReference type="Proteomes" id="UP000541421">
    <property type="component" value="Unassembled WGS sequence"/>
</dbReference>
<keyword evidence="1 5" id="KW-0963">Cytoplasm</keyword>
<comment type="subcellular location">
    <subcellularLocation>
        <location evidence="5">Cytoplasm</location>
    </subcellularLocation>
    <text evidence="5">Associates with late stage pre-50S ribosomal subunits.</text>
</comment>
<gene>
    <name evidence="5" type="primary">darP</name>
    <name evidence="6" type="ORF">HKX40_03925</name>
</gene>
<dbReference type="EMBL" id="JABGBO010000003">
    <property type="protein sequence ID" value="NOL49290.1"/>
    <property type="molecule type" value="Genomic_DNA"/>
</dbReference>
<dbReference type="HAMAP" id="MF_00765">
    <property type="entry name" value="DarP"/>
    <property type="match status" value="1"/>
</dbReference>
<dbReference type="GO" id="GO:1902626">
    <property type="term" value="P:assembly of large subunit precursor of preribosome"/>
    <property type="evidence" value="ECO:0007669"/>
    <property type="project" value="UniProtKB-UniRule"/>
</dbReference>